<protein>
    <recommendedName>
        <fullName evidence="5">Tyr recombinase domain-containing protein</fullName>
    </recommendedName>
</protein>
<dbReference type="InterPro" id="IPR013762">
    <property type="entry name" value="Integrase-like_cat_sf"/>
</dbReference>
<dbReference type="Gene3D" id="1.10.443.10">
    <property type="entry name" value="Intergrase catalytic core"/>
    <property type="match status" value="1"/>
</dbReference>
<evidence type="ECO:0000313" key="6">
    <source>
        <dbReference type="EMBL" id="CDH45424.1"/>
    </source>
</evidence>
<evidence type="ECO:0000256" key="1">
    <source>
        <dbReference type="ARBA" id="ARBA00008857"/>
    </source>
</evidence>
<dbReference type="Proteomes" id="UP000019184">
    <property type="component" value="Unassembled WGS sequence"/>
</dbReference>
<feature type="domain" description="Tyr recombinase" evidence="5">
    <location>
        <begin position="1"/>
        <end position="62"/>
    </location>
</feature>
<keyword evidence="7" id="KW-1185">Reference proteome</keyword>
<keyword evidence="4" id="KW-0233">DNA recombination</keyword>
<keyword evidence="3" id="KW-0238">DNA-binding</keyword>
<dbReference type="AlphaFoldDB" id="A0A7U7J2U8"/>
<name>A0A7U7J2U8_9GAMM</name>
<reference evidence="6 7" key="1">
    <citation type="journal article" date="2014" name="ISME J.">
        <title>Candidatus Competibacter-lineage genomes retrieved from metagenomes reveal functional metabolic diversity.</title>
        <authorList>
            <person name="McIlroy S.J."/>
            <person name="Albertsen M."/>
            <person name="Andresen E.K."/>
            <person name="Saunders A.M."/>
            <person name="Kristiansen R."/>
            <person name="Stokholm-Bjerregaard M."/>
            <person name="Nielsen K.L."/>
            <person name="Nielsen P.H."/>
        </authorList>
    </citation>
    <scope>NUCLEOTIDE SEQUENCE [LARGE SCALE GENOMIC DNA]</scope>
    <source>
        <strain evidence="6 7">Run_B_J11</strain>
    </source>
</reference>
<accession>A0A7U7J2U8</accession>
<dbReference type="PROSITE" id="PS51898">
    <property type="entry name" value="TYR_RECOMBINASE"/>
    <property type="match status" value="1"/>
</dbReference>
<dbReference type="EMBL" id="CBTK010000155">
    <property type="protein sequence ID" value="CDH45424.1"/>
    <property type="molecule type" value="Genomic_DNA"/>
</dbReference>
<comment type="caution">
    <text evidence="6">The sequence shown here is derived from an EMBL/GenBank/DDBJ whole genome shotgun (WGS) entry which is preliminary data.</text>
</comment>
<dbReference type="PANTHER" id="PTHR30349:SF41">
    <property type="entry name" value="INTEGRASE_RECOMBINASE PROTEIN MJ0367-RELATED"/>
    <property type="match status" value="1"/>
</dbReference>
<dbReference type="InterPro" id="IPR011010">
    <property type="entry name" value="DNA_brk_join_enz"/>
</dbReference>
<dbReference type="Pfam" id="PF00589">
    <property type="entry name" value="Phage_integrase"/>
    <property type="match status" value="1"/>
</dbReference>
<dbReference type="InterPro" id="IPR050090">
    <property type="entry name" value="Tyrosine_recombinase_XerCD"/>
</dbReference>
<evidence type="ECO:0000259" key="5">
    <source>
        <dbReference type="PROSITE" id="PS51898"/>
    </source>
</evidence>
<dbReference type="SUPFAM" id="SSF56349">
    <property type="entry name" value="DNA breaking-rejoining enzymes"/>
    <property type="match status" value="1"/>
</dbReference>
<dbReference type="RefSeq" id="WP_034433121.1">
    <property type="nucleotide sequence ID" value="NZ_CBTK010000155.1"/>
</dbReference>
<organism evidence="6 7">
    <name type="scientific">Candidatus Contendobacter odensis Run_B_J11</name>
    <dbReference type="NCBI Taxonomy" id="1400861"/>
    <lineage>
        <taxon>Bacteria</taxon>
        <taxon>Pseudomonadati</taxon>
        <taxon>Pseudomonadota</taxon>
        <taxon>Gammaproteobacteria</taxon>
        <taxon>Candidatus Competibacteraceae</taxon>
        <taxon>Candidatus Contendibacter</taxon>
    </lineage>
</organism>
<evidence type="ECO:0000256" key="3">
    <source>
        <dbReference type="ARBA" id="ARBA00023125"/>
    </source>
</evidence>
<keyword evidence="2" id="KW-0229">DNA integration</keyword>
<dbReference type="GO" id="GO:0006310">
    <property type="term" value="P:DNA recombination"/>
    <property type="evidence" value="ECO:0007669"/>
    <property type="project" value="UniProtKB-KW"/>
</dbReference>
<comment type="similarity">
    <text evidence="1">Belongs to the 'phage' integrase family.</text>
</comment>
<dbReference type="GO" id="GO:0003677">
    <property type="term" value="F:DNA binding"/>
    <property type="evidence" value="ECO:0007669"/>
    <property type="project" value="UniProtKB-KW"/>
</dbReference>
<dbReference type="InterPro" id="IPR002104">
    <property type="entry name" value="Integrase_catalytic"/>
</dbReference>
<proteinExistence type="inferred from homology"/>
<evidence type="ECO:0000256" key="4">
    <source>
        <dbReference type="ARBA" id="ARBA00023172"/>
    </source>
</evidence>
<dbReference type="GO" id="GO:0015074">
    <property type="term" value="P:DNA integration"/>
    <property type="evidence" value="ECO:0007669"/>
    <property type="project" value="UniProtKB-KW"/>
</dbReference>
<gene>
    <name evidence="6" type="ORF">BN874_2380002</name>
</gene>
<evidence type="ECO:0000256" key="2">
    <source>
        <dbReference type="ARBA" id="ARBA00022908"/>
    </source>
</evidence>
<sequence>MLDKAGIEKKISPHKLRHIYATNLLNAGAERVDIKALLGHESIATTQIYTNVGQERMEKVVGRL</sequence>
<evidence type="ECO:0000313" key="7">
    <source>
        <dbReference type="Proteomes" id="UP000019184"/>
    </source>
</evidence>
<dbReference type="PANTHER" id="PTHR30349">
    <property type="entry name" value="PHAGE INTEGRASE-RELATED"/>
    <property type="match status" value="1"/>
</dbReference>